<feature type="compositionally biased region" description="Polar residues" evidence="4">
    <location>
        <begin position="458"/>
        <end position="469"/>
    </location>
</feature>
<evidence type="ECO:0000313" key="7">
    <source>
        <dbReference type="EMBL" id="RTG87635.1"/>
    </source>
</evidence>
<evidence type="ECO:0000256" key="1">
    <source>
        <dbReference type="ARBA" id="ARBA00022723"/>
    </source>
</evidence>
<evidence type="ECO:0000313" key="8">
    <source>
        <dbReference type="Proteomes" id="UP000290809"/>
    </source>
</evidence>
<feature type="compositionally biased region" description="Low complexity" evidence="4">
    <location>
        <begin position="108"/>
        <end position="149"/>
    </location>
</feature>
<feature type="compositionally biased region" description="Polar residues" evidence="4">
    <location>
        <begin position="95"/>
        <end position="107"/>
    </location>
</feature>
<feature type="compositionally biased region" description="Low complexity" evidence="4">
    <location>
        <begin position="668"/>
        <end position="691"/>
    </location>
</feature>
<feature type="region of interest" description="Disordered" evidence="4">
    <location>
        <begin position="734"/>
        <end position="754"/>
    </location>
</feature>
<feature type="region of interest" description="Disordered" evidence="4">
    <location>
        <begin position="414"/>
        <end position="469"/>
    </location>
</feature>
<proteinExistence type="predicted"/>
<dbReference type="EMBL" id="QMKO01001658">
    <property type="protein sequence ID" value="RTG87635.1"/>
    <property type="molecule type" value="Genomic_DNA"/>
</dbReference>
<feature type="compositionally biased region" description="Low complexity" evidence="4">
    <location>
        <begin position="1240"/>
        <end position="1258"/>
    </location>
</feature>
<dbReference type="Pfam" id="PF21055">
    <property type="entry name" value="ZSWIM4-8_C"/>
    <property type="match status" value="1"/>
</dbReference>
<name>A0A430QIY3_SCHBO</name>
<feature type="compositionally biased region" description="Polar residues" evidence="4">
    <location>
        <begin position="156"/>
        <end position="166"/>
    </location>
</feature>
<dbReference type="PANTHER" id="PTHR22619">
    <property type="entry name" value="ZINC FINGER SWIM DOMAIN CONTAINING PROTEIN 4, 5, 6"/>
    <property type="match status" value="1"/>
</dbReference>
<feature type="compositionally biased region" description="Low complexity" evidence="4">
    <location>
        <begin position="447"/>
        <end position="457"/>
    </location>
</feature>
<dbReference type="InterPro" id="IPR048370">
    <property type="entry name" value="ZSWIM4-8_C"/>
</dbReference>
<feature type="compositionally biased region" description="Basic residues" evidence="4">
    <location>
        <begin position="635"/>
        <end position="646"/>
    </location>
</feature>
<evidence type="ECO:0000256" key="3">
    <source>
        <dbReference type="ARBA" id="ARBA00022833"/>
    </source>
</evidence>
<feature type="compositionally biased region" description="Low complexity" evidence="4">
    <location>
        <begin position="429"/>
        <end position="440"/>
    </location>
</feature>
<keyword evidence="5" id="KW-0812">Transmembrane</keyword>
<evidence type="ECO:0000259" key="6">
    <source>
        <dbReference type="Pfam" id="PF21055"/>
    </source>
</evidence>
<feature type="region of interest" description="Disordered" evidence="4">
    <location>
        <begin position="578"/>
        <end position="691"/>
    </location>
</feature>
<dbReference type="GO" id="GO:0031462">
    <property type="term" value="C:Cul2-RING ubiquitin ligase complex"/>
    <property type="evidence" value="ECO:0007669"/>
    <property type="project" value="TreeGrafter"/>
</dbReference>
<reference evidence="7 8" key="1">
    <citation type="journal article" date="2019" name="PLoS Pathog.">
        <title>Genome sequence of the bovine parasite Schistosoma bovis Tanzania.</title>
        <authorList>
            <person name="Oey H."/>
            <person name="Zakrzewski M."/>
            <person name="Gobert G."/>
            <person name="Gravermann K."/>
            <person name="Stoye J."/>
            <person name="Jones M."/>
            <person name="Mcmanus D."/>
            <person name="Krause L."/>
        </authorList>
    </citation>
    <scope>NUCLEOTIDE SEQUENCE [LARGE SCALE GENOMIC DNA]</scope>
    <source>
        <strain evidence="7 8">TAN1997</strain>
    </source>
</reference>
<keyword evidence="5" id="KW-1133">Transmembrane helix</keyword>
<keyword evidence="5" id="KW-0472">Membrane</keyword>
<feature type="compositionally biased region" description="Polar residues" evidence="4">
    <location>
        <begin position="738"/>
        <end position="747"/>
    </location>
</feature>
<keyword evidence="2" id="KW-0863">Zinc-finger</keyword>
<evidence type="ECO:0000256" key="4">
    <source>
        <dbReference type="SAM" id="MobiDB-lite"/>
    </source>
</evidence>
<feature type="region of interest" description="Disordered" evidence="4">
    <location>
        <begin position="95"/>
        <end position="169"/>
    </location>
</feature>
<accession>A0A430QIY3</accession>
<feature type="transmembrane region" description="Helical" evidence="5">
    <location>
        <begin position="1500"/>
        <end position="1518"/>
    </location>
</feature>
<protein>
    <recommendedName>
        <fullName evidence="6">ZSWIM4-8 C-terminal domain-containing protein</fullName>
    </recommendedName>
</protein>
<dbReference type="STRING" id="6184.A0A430QIY3"/>
<dbReference type="Proteomes" id="UP000290809">
    <property type="component" value="Unassembled WGS sequence"/>
</dbReference>
<keyword evidence="1" id="KW-0479">Metal-binding</keyword>
<dbReference type="PANTHER" id="PTHR22619:SF0">
    <property type="entry name" value="ZINC FINGER SWIM DOMAIN-CONTAINING PROTEIN 6-LIKE PROTEIN"/>
    <property type="match status" value="1"/>
</dbReference>
<keyword evidence="8" id="KW-1185">Reference proteome</keyword>
<gene>
    <name evidence="7" type="ORF">DC041_0003528</name>
</gene>
<keyword evidence="3" id="KW-0862">Zinc</keyword>
<feature type="domain" description="ZSWIM4-8 C-terminal" evidence="6">
    <location>
        <begin position="1750"/>
        <end position="1945"/>
    </location>
</feature>
<feature type="region of interest" description="Disordered" evidence="4">
    <location>
        <begin position="1230"/>
        <end position="1260"/>
    </location>
</feature>
<evidence type="ECO:0000256" key="5">
    <source>
        <dbReference type="SAM" id="Phobius"/>
    </source>
</evidence>
<feature type="transmembrane region" description="Helical" evidence="5">
    <location>
        <begin position="1530"/>
        <end position="1550"/>
    </location>
</feature>
<organism evidence="7 8">
    <name type="scientific">Schistosoma bovis</name>
    <name type="common">Blood fluke</name>
    <dbReference type="NCBI Taxonomy" id="6184"/>
    <lineage>
        <taxon>Eukaryota</taxon>
        <taxon>Metazoa</taxon>
        <taxon>Spiralia</taxon>
        <taxon>Lophotrochozoa</taxon>
        <taxon>Platyhelminthes</taxon>
        <taxon>Trematoda</taxon>
        <taxon>Digenea</taxon>
        <taxon>Strigeidida</taxon>
        <taxon>Schistosomatoidea</taxon>
        <taxon>Schistosomatidae</taxon>
        <taxon>Schistosoma</taxon>
    </lineage>
</organism>
<sequence length="1954" mass="216196">MNRSQLQKFAQYLIASHPNKILPSAQQLADQLLQPESNINKTSGAPDPTAGGSLQDVAAWYLDEAGVREQLRVELTNLASNGLYGTNHNVNNLRLSSGGRCNSPNGVSNFNSAGQQQQQSNTTNRSSTSSSFIQRSNSSHRSYPNSSTSLGIDSGMGSQNDTQFDSNLHHCDNQLNNGNHCNGTQIPAMFAKVRELLAKRDSNGPRLLSLITEELLNCSKLPVIKSRRNQRNATIDVPSRLQTIATPRISHGQQSITDRQFPGEALSTNSVNNGYNHSSSTSLNQSPPWTVRLWEEVCLLWTCVVLSPDCSVETKRQWRYRFLTWARSNRCPRDESYSIPSHFLTSIHELNDVDDDVLGQNQQSQQNQPSCQQSTRPCRRASVFRLPIEASYMSWDDVWWNHLSIHDMKLNKHEHEHREDTNGGRQNHSTSVSVDESSSDCGRIFRRPSSITPRRSIGFNSRSFQSNSSPRECQCPYCDHSGPLNEPFPLLCLRVAALRSNGYLSQALQLAVFISQRLLRSVKMKTSLAATSIINNVQRSPPQTFPSHTSWNNNCHPNDIVARRMLFNTPPNGQALRVNGISPHNVMHNSGSRYLSSPNMPPSPSMIPNHGKFSPSNRLTSPRPASLSPPVNVTHHSRPVSTRRHGLSPNSNPSPGPSCTNHQSIIISNNNNNSSGGSNSSNNNNTSNNSNNCWSNQPSYVYKSTSSCQQYVNQSHPFSSPHCSPIPPASISPVSFHNPYQPTTTNHHSYHKHIPHTNSPYSSYSCPPPPHGIGSSVGCANGSSSNNIMMMMHPSHHNRSINSPTPMNRHVNARPLPLSYSTNPNVFAGEFFPITETDINCGLISTNCPSHTDVGWIGLPGRPILCLVECLLDAAAIVVEAANHQTPPIALPSWGHMEKASFYLCLAVKISLLSLFQQRRLVGSISRLLACQHQETRLLTLLNTIPKDVTTALTMCEILCQLLGPPITSSTSPSSLSSSSSSSLRILSKFDYHSTALMNLWWWSSLGIIVHSDTYPVHSVAEFVLNYLLDTQKINQLVSFNTCWTNSFNNNNNGGSSSNSSCCSSSTNNNNNVSSIRIDDMVFTLVTRAMRFSVLENYSLMDNSSMMGTHLTRSNSSPQLLLNNNINNNNNPNTNGINQGCLHSQRMNYNHHGCWDYHNYLNNRVCNGGGGGSGSVETALAVNTEVSDQEFGIPSLTTATASTGTTIITGNMMDSSSQFTGNMYMNANYDNHQRYSHPHSSSNNNNSFRWDQSQQQQQPVPDYDRCMISIPNVSVPPLPSVFSMSTQNCLKFNNSNNNNNPPVYPMFNLQNLDSNRWFTSPLSSVTATSSPTVGLPTSMTTSNNPVHSTLNNSNNRFATIDDSQLIVGNNMNNNNNILSSNQNPQYRRCLETLKLRQTRLAVALIRVSKSHIHRLDQIVQICNQNIHSAVSLLAISQQVFAEAVGWKLRSPVNRKPNNTNLLESTYSECGCLLNSNPPPGLMLPTATNPTIESFYTRDRIFLISTAFHLALIVVLRTLSRSVHWRRREMLAWAVTTALHVGPPACLYLIYHWSSYVNPREAVSWLAPALLTAVGTLDVNTPTNVTPRMSKSLSTNKLCPTDQSNPSTIDNPMCFDHSSLFFGLSNWDDDSLNGGCASSGLMMNMNPTPDTNYSICPTWYSFCPTSFTSRSHSHSIIMAAQLLNTAVPYSKASREQITNAVRHMALQAAAKDPINCSLPALNLSVKDPIAFDAIYRLVLNSAESGGLGPIQLFSLARYMDNCGWTWRAFPFALHATRLFESHPVGNDVLWACLLGHRLGPGALQEILNHVIRNIHCPTLLTDILHRCRSIPCGIHVNSTNCNLNMNNNNNSNINGVDSSSSSSIMMNNNMTNSIPSVGRLLDAAINGFVMATHMRLANISPRQYAEFVDFLTRARDTFHLLRPDGPLQFRSLVECLRQTYRGKRKLVSLLSERFG</sequence>
<evidence type="ECO:0000256" key="2">
    <source>
        <dbReference type="ARBA" id="ARBA00022771"/>
    </source>
</evidence>
<comment type="caution">
    <text evidence="7">The sequence shown here is derived from an EMBL/GenBank/DDBJ whole genome shotgun (WGS) entry which is preliminary data.</text>
</comment>
<dbReference type="GO" id="GO:0008270">
    <property type="term" value="F:zinc ion binding"/>
    <property type="evidence" value="ECO:0007669"/>
    <property type="project" value="UniProtKB-KW"/>
</dbReference>